<dbReference type="Proteomes" id="UP000032142">
    <property type="component" value="Unassembled WGS sequence"/>
</dbReference>
<evidence type="ECO:0000313" key="2">
    <source>
        <dbReference type="Proteomes" id="UP000032142"/>
    </source>
</evidence>
<organism evidence="1 2">
    <name type="scientific">Gossypium arboreum</name>
    <name type="common">Tree cotton</name>
    <name type="synonym">Gossypium nanking</name>
    <dbReference type="NCBI Taxonomy" id="29729"/>
    <lineage>
        <taxon>Eukaryota</taxon>
        <taxon>Viridiplantae</taxon>
        <taxon>Streptophyta</taxon>
        <taxon>Embryophyta</taxon>
        <taxon>Tracheophyta</taxon>
        <taxon>Spermatophyta</taxon>
        <taxon>Magnoliopsida</taxon>
        <taxon>eudicotyledons</taxon>
        <taxon>Gunneridae</taxon>
        <taxon>Pentapetalae</taxon>
        <taxon>rosids</taxon>
        <taxon>malvids</taxon>
        <taxon>Malvales</taxon>
        <taxon>Malvaceae</taxon>
        <taxon>Malvoideae</taxon>
        <taxon>Gossypium</taxon>
    </lineage>
</organism>
<evidence type="ECO:0000313" key="1">
    <source>
        <dbReference type="EMBL" id="KHG12938.1"/>
    </source>
</evidence>
<protein>
    <submittedName>
        <fullName evidence="1">Uncharacterized protein</fullName>
    </submittedName>
</protein>
<sequence length="60" mass="6531">MLNSRVSPGIEIKMKSVYSTRSHTRACDLAVLHKSVYLIGLARPSTWPGTRACVATLKGT</sequence>
<keyword evidence="2" id="KW-1185">Reference proteome</keyword>
<name>A0A0B0NEF1_GOSAR</name>
<accession>A0A0B0NEF1</accession>
<gene>
    <name evidence="1" type="ORF">F383_05793</name>
</gene>
<reference evidence="2" key="1">
    <citation type="submission" date="2014-09" db="EMBL/GenBank/DDBJ databases">
        <authorList>
            <person name="Mudge J."/>
            <person name="Ramaraj T."/>
            <person name="Lindquist I.E."/>
            <person name="Bharti A.K."/>
            <person name="Sundararajan A."/>
            <person name="Cameron C.T."/>
            <person name="Woodward J.E."/>
            <person name="May G.D."/>
            <person name="Brubaker C."/>
            <person name="Broadhvest J."/>
            <person name="Wilkins T.A."/>
        </authorList>
    </citation>
    <scope>NUCLEOTIDE SEQUENCE</scope>
    <source>
        <strain evidence="2">cv. AKA8401</strain>
    </source>
</reference>
<dbReference type="AlphaFoldDB" id="A0A0B0NEF1"/>
<proteinExistence type="predicted"/>
<dbReference type="EMBL" id="KN398592">
    <property type="protein sequence ID" value="KHG12938.1"/>
    <property type="molecule type" value="Genomic_DNA"/>
</dbReference>